<name>A0A173LP05_9ACTN</name>
<sequence>MITDVLRIPFADHMLVRVPESVDPLRVASAGDNLTDAWRAVAPALERRPGGKVLVIGGGAQSIGLYATGFAVGLGADRVDYFDDRAERLEVAEHFGATVHRIPKSRRKSILGSISDRYDVAVEASSQAQGLRDALRALRPGGICTGTGYYLMKNTGLPVMDMYATSSELHVGVSHVRPHLPAMLDFFATSGFEAEKVTSVLADWDSAEEAYAAHTTKVVLHRPKLELAGAAG</sequence>
<dbReference type="Pfam" id="PF00107">
    <property type="entry name" value="ADH_zinc_N"/>
    <property type="match status" value="1"/>
</dbReference>
<keyword evidence="2" id="KW-0479">Metal-binding</keyword>
<dbReference type="InterPro" id="IPR013149">
    <property type="entry name" value="ADH-like_C"/>
</dbReference>
<protein>
    <submittedName>
        <fullName evidence="5">Putative zinc-binding alcohol dehydrogenase</fullName>
    </submittedName>
</protein>
<comment type="cofactor">
    <cofactor evidence="1">
        <name>Zn(2+)</name>
        <dbReference type="ChEBI" id="CHEBI:29105"/>
    </cofactor>
</comment>
<dbReference type="SUPFAM" id="SSF51735">
    <property type="entry name" value="NAD(P)-binding Rossmann-fold domains"/>
    <property type="match status" value="1"/>
</dbReference>
<dbReference type="PANTHER" id="PTHR42813">
    <property type="entry name" value="ZINC-TYPE ALCOHOL DEHYDROGENASE-LIKE"/>
    <property type="match status" value="1"/>
</dbReference>
<evidence type="ECO:0000313" key="5">
    <source>
        <dbReference type="EMBL" id="ANI93368.1"/>
    </source>
</evidence>
<dbReference type="KEGG" id="dtm:BJL86_2608"/>
<dbReference type="EMBL" id="CP015961">
    <property type="protein sequence ID" value="ANI93368.1"/>
    <property type="molecule type" value="Genomic_DNA"/>
</dbReference>
<evidence type="ECO:0000313" key="6">
    <source>
        <dbReference type="Proteomes" id="UP000186104"/>
    </source>
</evidence>
<gene>
    <name evidence="5" type="ORF">BJL86_2608</name>
</gene>
<evidence type="ECO:0000259" key="4">
    <source>
        <dbReference type="Pfam" id="PF00107"/>
    </source>
</evidence>
<dbReference type="STRING" id="499555.BJL86_2608"/>
<evidence type="ECO:0000256" key="2">
    <source>
        <dbReference type="ARBA" id="ARBA00022723"/>
    </source>
</evidence>
<proteinExistence type="predicted"/>
<accession>A0A173LP05</accession>
<dbReference type="RefSeq" id="WP_231887246.1">
    <property type="nucleotide sequence ID" value="NZ_CP015961.1"/>
</dbReference>
<evidence type="ECO:0000256" key="3">
    <source>
        <dbReference type="ARBA" id="ARBA00022833"/>
    </source>
</evidence>
<dbReference type="GO" id="GO:0046872">
    <property type="term" value="F:metal ion binding"/>
    <property type="evidence" value="ECO:0007669"/>
    <property type="project" value="UniProtKB-KW"/>
</dbReference>
<dbReference type="PANTHER" id="PTHR42813:SF7">
    <property type="entry name" value="ALCOHOL DEHYDROGENASE (ZN-DEPENDENT)-RELATED"/>
    <property type="match status" value="1"/>
</dbReference>
<dbReference type="Gene3D" id="3.90.180.10">
    <property type="entry name" value="Medium-chain alcohol dehydrogenases, catalytic domain"/>
    <property type="match status" value="1"/>
</dbReference>
<keyword evidence="3" id="KW-0862">Zinc</keyword>
<evidence type="ECO:0000256" key="1">
    <source>
        <dbReference type="ARBA" id="ARBA00001947"/>
    </source>
</evidence>
<dbReference type="InterPro" id="IPR036291">
    <property type="entry name" value="NAD(P)-bd_dom_sf"/>
</dbReference>
<dbReference type="AlphaFoldDB" id="A0A173LP05"/>
<organism evidence="5 6">
    <name type="scientific">Dietzia timorensis</name>
    <dbReference type="NCBI Taxonomy" id="499555"/>
    <lineage>
        <taxon>Bacteria</taxon>
        <taxon>Bacillati</taxon>
        <taxon>Actinomycetota</taxon>
        <taxon>Actinomycetes</taxon>
        <taxon>Mycobacteriales</taxon>
        <taxon>Dietziaceae</taxon>
        <taxon>Dietzia</taxon>
    </lineage>
</organism>
<dbReference type="Gene3D" id="3.40.50.720">
    <property type="entry name" value="NAD(P)-binding Rossmann-like Domain"/>
    <property type="match status" value="1"/>
</dbReference>
<keyword evidence="6" id="KW-1185">Reference proteome</keyword>
<feature type="domain" description="Alcohol dehydrogenase-like C-terminal" evidence="4">
    <location>
        <begin position="63"/>
        <end position="187"/>
    </location>
</feature>
<dbReference type="Proteomes" id="UP000186104">
    <property type="component" value="Chromosome"/>
</dbReference>
<reference evidence="5 6" key="1">
    <citation type="submission" date="2016-06" db="EMBL/GenBank/DDBJ databases">
        <title>Complete genome sequence of a saline-alkali tolerant type strain Dietzia timorensis ID05-A0528T.</title>
        <authorList>
            <person name="Wu X."/>
        </authorList>
    </citation>
    <scope>NUCLEOTIDE SEQUENCE [LARGE SCALE GENOMIC DNA]</scope>
    <source>
        <strain evidence="5 6">ID05-A0528</strain>
    </source>
</reference>